<feature type="region of interest" description="Disordered" evidence="1">
    <location>
        <begin position="84"/>
        <end position="128"/>
    </location>
</feature>
<evidence type="ECO:0000313" key="3">
    <source>
        <dbReference type="Proteomes" id="UP000054279"/>
    </source>
</evidence>
<evidence type="ECO:0000313" key="2">
    <source>
        <dbReference type="EMBL" id="KIJ27643.1"/>
    </source>
</evidence>
<sequence>MDIALVPPEDEGTPIVVTGSAITEAPSIPTITPYDTLSTAPQIPNAKQQYVQPISTPTVPAITHTDTPPLAGSTTQMDAEVVMVGPPEGASNTSPSMREGKQPPTGDGNMPTVAADNGLVDPLSNKCE</sequence>
<dbReference type="EMBL" id="KN837329">
    <property type="protein sequence ID" value="KIJ27643.1"/>
    <property type="molecule type" value="Genomic_DNA"/>
</dbReference>
<gene>
    <name evidence="2" type="ORF">M422DRAFT_271183</name>
</gene>
<name>A0A0C9TED0_SPHS4</name>
<reference evidence="2 3" key="1">
    <citation type="submission" date="2014-06" db="EMBL/GenBank/DDBJ databases">
        <title>Evolutionary Origins and Diversification of the Mycorrhizal Mutualists.</title>
        <authorList>
            <consortium name="DOE Joint Genome Institute"/>
            <consortium name="Mycorrhizal Genomics Consortium"/>
            <person name="Kohler A."/>
            <person name="Kuo A."/>
            <person name="Nagy L.G."/>
            <person name="Floudas D."/>
            <person name="Copeland A."/>
            <person name="Barry K.W."/>
            <person name="Cichocki N."/>
            <person name="Veneault-Fourrey C."/>
            <person name="LaButti K."/>
            <person name="Lindquist E.A."/>
            <person name="Lipzen A."/>
            <person name="Lundell T."/>
            <person name="Morin E."/>
            <person name="Murat C."/>
            <person name="Riley R."/>
            <person name="Ohm R."/>
            <person name="Sun H."/>
            <person name="Tunlid A."/>
            <person name="Henrissat B."/>
            <person name="Grigoriev I.V."/>
            <person name="Hibbett D.S."/>
            <person name="Martin F."/>
        </authorList>
    </citation>
    <scope>NUCLEOTIDE SEQUENCE [LARGE SCALE GENOMIC DNA]</scope>
    <source>
        <strain evidence="2 3">SS14</strain>
    </source>
</reference>
<organism evidence="2 3">
    <name type="scientific">Sphaerobolus stellatus (strain SS14)</name>
    <dbReference type="NCBI Taxonomy" id="990650"/>
    <lineage>
        <taxon>Eukaryota</taxon>
        <taxon>Fungi</taxon>
        <taxon>Dikarya</taxon>
        <taxon>Basidiomycota</taxon>
        <taxon>Agaricomycotina</taxon>
        <taxon>Agaricomycetes</taxon>
        <taxon>Phallomycetidae</taxon>
        <taxon>Geastrales</taxon>
        <taxon>Sphaerobolaceae</taxon>
        <taxon>Sphaerobolus</taxon>
    </lineage>
</organism>
<evidence type="ECO:0000256" key="1">
    <source>
        <dbReference type="SAM" id="MobiDB-lite"/>
    </source>
</evidence>
<keyword evidence="3" id="KW-1185">Reference proteome</keyword>
<dbReference type="HOGENOM" id="CLU_1960967_0_0_1"/>
<protein>
    <submittedName>
        <fullName evidence="2">Uncharacterized protein</fullName>
    </submittedName>
</protein>
<dbReference type="AlphaFoldDB" id="A0A0C9TED0"/>
<proteinExistence type="predicted"/>
<accession>A0A0C9TED0</accession>
<dbReference type="Proteomes" id="UP000054279">
    <property type="component" value="Unassembled WGS sequence"/>
</dbReference>